<comment type="cofactor">
    <cofactor evidence="14">
        <name>[4Fe-4S] cluster</name>
        <dbReference type="ChEBI" id="CHEBI:49883"/>
    </cofactor>
    <text evidence="14">Binds 1 [4Fe-4S] cluster.</text>
</comment>
<dbReference type="SMART" id="SM00478">
    <property type="entry name" value="ENDO3c"/>
    <property type="match status" value="1"/>
</dbReference>
<comment type="similarity">
    <text evidence="3 14">Belongs to the Nth/MutY family.</text>
</comment>
<proteinExistence type="inferred from homology"/>
<dbReference type="GO" id="GO:0006298">
    <property type="term" value="P:mismatch repair"/>
    <property type="evidence" value="ECO:0007669"/>
    <property type="project" value="TreeGrafter"/>
</dbReference>
<dbReference type="InterPro" id="IPR004036">
    <property type="entry name" value="Endonuclease-III-like_CS2"/>
</dbReference>
<name>A0A6N2UE96_BLAHA</name>
<dbReference type="Pfam" id="PF00633">
    <property type="entry name" value="HHH"/>
    <property type="match status" value="1"/>
</dbReference>
<comment type="function">
    <text evidence="2">Adenine glycosylase active on G-A mispairs. MutY also corrects error-prone DNA synthesis past GO lesions which are due to the oxidatively damaged form of guanine: 7,8-dihydro-8-oxoguanine (8-oxo-dGTP).</text>
</comment>
<dbReference type="FunFam" id="1.10.340.30:FF:000002">
    <property type="entry name" value="Adenine DNA glycosylase"/>
    <property type="match status" value="1"/>
</dbReference>
<keyword evidence="9 16" id="KW-0378">Hydrolase</keyword>
<dbReference type="InterPro" id="IPR000445">
    <property type="entry name" value="HhH_motif"/>
</dbReference>
<dbReference type="AlphaFoldDB" id="A0A6N2UE96"/>
<evidence type="ECO:0000256" key="6">
    <source>
        <dbReference type="ARBA" id="ARBA00022485"/>
    </source>
</evidence>
<keyword evidence="13 14" id="KW-0326">Glycosidase</keyword>
<dbReference type="GO" id="GO:0006284">
    <property type="term" value="P:base-excision repair"/>
    <property type="evidence" value="ECO:0007669"/>
    <property type="project" value="UniProtKB-UniRule"/>
</dbReference>
<evidence type="ECO:0000259" key="15">
    <source>
        <dbReference type="SMART" id="SM00478"/>
    </source>
</evidence>
<dbReference type="NCBIfam" id="TIGR01084">
    <property type="entry name" value="mutY"/>
    <property type="match status" value="1"/>
</dbReference>
<sequence length="350" mass="39957">MLEQIVEPLLIWYEKNKRSLPWRDESTPYHVWISEIMLQQTRVEAVKGYYARFIEALPEIKDLAECPEERLLKLWEGLGYYNRVKNMQKAAREVMEFYDGKLPADYEKLLSLSGIGSYTAGAVASIAYGISKPAVDGNVLRVITRITENPSDILKQSTKREMEKNLEKIMPVHAPGAFNQSLMELGATVCVPNGMAKCECCPVAEFCMARAHDTVLEYPKKAAKKPRKIEEKTVLIIQNGQEFAIQKRPESGLLAGLYELPNRAGYLTREEAIRCVEDMKLMPVYIKEAGSSKHIFSHVEWHMKGYLIKVASTEEKQVGELIFADKKNSKKKYPIPSAFSAYRKYIEEDF</sequence>
<evidence type="ECO:0000256" key="10">
    <source>
        <dbReference type="ARBA" id="ARBA00023004"/>
    </source>
</evidence>
<evidence type="ECO:0000256" key="11">
    <source>
        <dbReference type="ARBA" id="ARBA00023014"/>
    </source>
</evidence>
<gene>
    <name evidence="16" type="primary">yfhQ</name>
    <name evidence="16" type="ORF">BHLFYP23_00387</name>
</gene>
<dbReference type="PANTHER" id="PTHR42944:SF1">
    <property type="entry name" value="ADENINE DNA GLYCOSYLASE"/>
    <property type="match status" value="1"/>
</dbReference>
<dbReference type="PANTHER" id="PTHR42944">
    <property type="entry name" value="ADENINE DNA GLYCOSYLASE"/>
    <property type="match status" value="1"/>
</dbReference>
<dbReference type="InterPro" id="IPR005760">
    <property type="entry name" value="A/G_AdeGlyc_MutY"/>
</dbReference>
<evidence type="ECO:0000256" key="5">
    <source>
        <dbReference type="ARBA" id="ARBA00022023"/>
    </source>
</evidence>
<evidence type="ECO:0000256" key="14">
    <source>
        <dbReference type="RuleBase" id="RU365096"/>
    </source>
</evidence>
<dbReference type="InterPro" id="IPR029119">
    <property type="entry name" value="MutY_C"/>
</dbReference>
<evidence type="ECO:0000256" key="12">
    <source>
        <dbReference type="ARBA" id="ARBA00023204"/>
    </source>
</evidence>
<evidence type="ECO:0000256" key="2">
    <source>
        <dbReference type="ARBA" id="ARBA00002933"/>
    </source>
</evidence>
<dbReference type="SUPFAM" id="SSF48150">
    <property type="entry name" value="DNA-glycosylase"/>
    <property type="match status" value="1"/>
</dbReference>
<comment type="catalytic activity">
    <reaction evidence="1 14">
        <text>Hydrolyzes free adenine bases from 7,8-dihydro-8-oxoguanine:adenine mismatched double-stranded DNA, leaving an apurinic site.</text>
        <dbReference type="EC" id="3.2.2.31"/>
    </reaction>
</comment>
<dbReference type="EC" id="3.2.2.31" evidence="4 14"/>
<dbReference type="RefSeq" id="WP_003019562.1">
    <property type="nucleotide sequence ID" value="NZ_CACRSY010000014.1"/>
</dbReference>
<dbReference type="GO" id="GO:0034039">
    <property type="term" value="F:8-oxo-7,8-dihydroguanine DNA N-glycosylase activity"/>
    <property type="evidence" value="ECO:0007669"/>
    <property type="project" value="TreeGrafter"/>
</dbReference>
<dbReference type="Pfam" id="PF14815">
    <property type="entry name" value="NUDIX_4"/>
    <property type="match status" value="1"/>
</dbReference>
<dbReference type="Gene3D" id="3.90.79.10">
    <property type="entry name" value="Nucleoside Triphosphate Pyrophosphohydrolase"/>
    <property type="match status" value="1"/>
</dbReference>
<keyword evidence="6" id="KW-0004">4Fe-4S</keyword>
<dbReference type="InterPro" id="IPR015797">
    <property type="entry name" value="NUDIX_hydrolase-like_dom_sf"/>
</dbReference>
<keyword evidence="10 14" id="KW-0408">Iron</keyword>
<dbReference type="GO" id="GO:0000701">
    <property type="term" value="F:purine-specific mismatch base pair DNA N-glycosylase activity"/>
    <property type="evidence" value="ECO:0007669"/>
    <property type="project" value="UniProtKB-EC"/>
</dbReference>
<evidence type="ECO:0000256" key="9">
    <source>
        <dbReference type="ARBA" id="ARBA00022801"/>
    </source>
</evidence>
<evidence type="ECO:0000256" key="13">
    <source>
        <dbReference type="ARBA" id="ARBA00023295"/>
    </source>
</evidence>
<dbReference type="InterPro" id="IPR044298">
    <property type="entry name" value="MIG/MutY"/>
</dbReference>
<dbReference type="EMBL" id="CACRSY010000014">
    <property type="protein sequence ID" value="VYT15919.1"/>
    <property type="molecule type" value="Genomic_DNA"/>
</dbReference>
<keyword evidence="11" id="KW-0411">Iron-sulfur</keyword>
<evidence type="ECO:0000256" key="7">
    <source>
        <dbReference type="ARBA" id="ARBA00022723"/>
    </source>
</evidence>
<reference evidence="16" key="1">
    <citation type="submission" date="2019-11" db="EMBL/GenBank/DDBJ databases">
        <authorList>
            <person name="Feng L."/>
        </authorList>
    </citation>
    <scope>NUCLEOTIDE SEQUENCE</scope>
    <source>
        <strain evidence="16">BhanseniiLFYP23</strain>
    </source>
</reference>
<dbReference type="GO" id="GO:0046872">
    <property type="term" value="F:metal ion binding"/>
    <property type="evidence" value="ECO:0007669"/>
    <property type="project" value="UniProtKB-UniRule"/>
</dbReference>
<dbReference type="Gene3D" id="1.10.1670.10">
    <property type="entry name" value="Helix-hairpin-Helix base-excision DNA repair enzymes (C-terminal)"/>
    <property type="match status" value="1"/>
</dbReference>
<dbReference type="CDD" id="cd03431">
    <property type="entry name" value="NUDIX_DNA_Glycosylase_C-MutY"/>
    <property type="match status" value="1"/>
</dbReference>
<dbReference type="Pfam" id="PF00730">
    <property type="entry name" value="HhH-GPD"/>
    <property type="match status" value="1"/>
</dbReference>
<dbReference type="Gene3D" id="1.10.340.30">
    <property type="entry name" value="Hypothetical protein, domain 2"/>
    <property type="match status" value="1"/>
</dbReference>
<dbReference type="GO" id="GO:0032357">
    <property type="term" value="F:oxidized purine DNA binding"/>
    <property type="evidence" value="ECO:0007669"/>
    <property type="project" value="TreeGrafter"/>
</dbReference>
<organism evidence="16">
    <name type="scientific">Blautia hansenii</name>
    <name type="common">Ruminococcus hansenii</name>
    <dbReference type="NCBI Taxonomy" id="1322"/>
    <lineage>
        <taxon>Bacteria</taxon>
        <taxon>Bacillati</taxon>
        <taxon>Bacillota</taxon>
        <taxon>Clostridia</taxon>
        <taxon>Lachnospirales</taxon>
        <taxon>Lachnospiraceae</taxon>
        <taxon>Blautia</taxon>
    </lineage>
</organism>
<dbReference type="InterPro" id="IPR023170">
    <property type="entry name" value="HhH_base_excis_C"/>
</dbReference>
<keyword evidence="8 14" id="KW-0227">DNA damage</keyword>
<feature type="domain" description="HhH-GPD" evidence="15">
    <location>
        <begin position="37"/>
        <end position="188"/>
    </location>
</feature>
<keyword evidence="7" id="KW-0479">Metal-binding</keyword>
<evidence type="ECO:0000256" key="1">
    <source>
        <dbReference type="ARBA" id="ARBA00000843"/>
    </source>
</evidence>
<keyword evidence="12" id="KW-0234">DNA repair</keyword>
<dbReference type="InterPro" id="IPR003265">
    <property type="entry name" value="HhH-GPD_domain"/>
</dbReference>
<dbReference type="SUPFAM" id="SSF55811">
    <property type="entry name" value="Nudix"/>
    <property type="match status" value="1"/>
</dbReference>
<evidence type="ECO:0000313" key="16">
    <source>
        <dbReference type="EMBL" id="VYT15919.1"/>
    </source>
</evidence>
<dbReference type="InterPro" id="IPR011257">
    <property type="entry name" value="DNA_glycosylase"/>
</dbReference>
<dbReference type="GO" id="GO:0051539">
    <property type="term" value="F:4 iron, 4 sulfur cluster binding"/>
    <property type="evidence" value="ECO:0007669"/>
    <property type="project" value="UniProtKB-UniRule"/>
</dbReference>
<evidence type="ECO:0000256" key="4">
    <source>
        <dbReference type="ARBA" id="ARBA00012045"/>
    </source>
</evidence>
<dbReference type="PROSITE" id="PS01155">
    <property type="entry name" value="ENDONUCLEASE_III_2"/>
    <property type="match status" value="1"/>
</dbReference>
<dbReference type="GO" id="GO:0035485">
    <property type="term" value="F:adenine/guanine mispair binding"/>
    <property type="evidence" value="ECO:0007669"/>
    <property type="project" value="TreeGrafter"/>
</dbReference>
<evidence type="ECO:0000256" key="8">
    <source>
        <dbReference type="ARBA" id="ARBA00022763"/>
    </source>
</evidence>
<protein>
    <recommendedName>
        <fullName evidence="5 14">Adenine DNA glycosylase</fullName>
        <ecNumber evidence="4 14">3.2.2.31</ecNumber>
    </recommendedName>
</protein>
<accession>A0A6N2UE96</accession>
<evidence type="ECO:0000256" key="3">
    <source>
        <dbReference type="ARBA" id="ARBA00008343"/>
    </source>
</evidence>
<dbReference type="CDD" id="cd00056">
    <property type="entry name" value="ENDO3c"/>
    <property type="match status" value="1"/>
</dbReference>